<feature type="coiled-coil region" evidence="1">
    <location>
        <begin position="14"/>
        <end position="64"/>
    </location>
</feature>
<organism evidence="2 3">
    <name type="scientific">Bacillus xiapuensis</name>
    <dbReference type="NCBI Taxonomy" id="2014075"/>
    <lineage>
        <taxon>Bacteria</taxon>
        <taxon>Bacillati</taxon>
        <taxon>Bacillota</taxon>
        <taxon>Bacilli</taxon>
        <taxon>Bacillales</taxon>
        <taxon>Bacillaceae</taxon>
        <taxon>Bacillus</taxon>
    </lineage>
</organism>
<comment type="caution">
    <text evidence="2">The sequence shown here is derived from an EMBL/GenBank/DDBJ whole genome shotgun (WGS) entry which is preliminary data.</text>
</comment>
<sequence>MDSFNIPEPFLSVIEKQQKEIEQLKEELFIGKSNHFQCGYCVAAEEQDIKIEKYEKALKFYANKEYYEPFKEEDGDRTDAFNFIDLDSGETAREALGISQTEKE</sequence>
<keyword evidence="3" id="KW-1185">Reference proteome</keyword>
<evidence type="ECO:0000313" key="3">
    <source>
        <dbReference type="Proteomes" id="UP001330749"/>
    </source>
</evidence>
<accession>A0ABU6NCF4</accession>
<evidence type="ECO:0000256" key="1">
    <source>
        <dbReference type="SAM" id="Coils"/>
    </source>
</evidence>
<dbReference type="Proteomes" id="UP001330749">
    <property type="component" value="Unassembled WGS sequence"/>
</dbReference>
<reference evidence="2 3" key="1">
    <citation type="submission" date="2023-03" db="EMBL/GenBank/DDBJ databases">
        <title>Bacillus Genome Sequencing.</title>
        <authorList>
            <person name="Dunlap C."/>
        </authorList>
    </citation>
    <scope>NUCLEOTIDE SEQUENCE [LARGE SCALE GENOMIC DNA]</scope>
    <source>
        <strain evidence="2 3">B-14544</strain>
    </source>
</reference>
<evidence type="ECO:0000313" key="2">
    <source>
        <dbReference type="EMBL" id="MED3562400.1"/>
    </source>
</evidence>
<protein>
    <submittedName>
        <fullName evidence="2">Uncharacterized protein</fullName>
    </submittedName>
</protein>
<proteinExistence type="predicted"/>
<dbReference type="RefSeq" id="WP_327967323.1">
    <property type="nucleotide sequence ID" value="NZ_JARMQG010000084.1"/>
</dbReference>
<dbReference type="EMBL" id="JARMQG010000084">
    <property type="protein sequence ID" value="MED3562400.1"/>
    <property type="molecule type" value="Genomic_DNA"/>
</dbReference>
<name>A0ABU6NCF4_9BACI</name>
<gene>
    <name evidence="2" type="ORF">P4447_08020</name>
</gene>
<keyword evidence="1" id="KW-0175">Coiled coil</keyword>